<name>A0ABR8NDQ3_9ACTN</name>
<dbReference type="Pfam" id="PF00441">
    <property type="entry name" value="Acyl-CoA_dh_1"/>
    <property type="match status" value="1"/>
</dbReference>
<dbReference type="Proteomes" id="UP000618818">
    <property type="component" value="Unassembled WGS sequence"/>
</dbReference>
<keyword evidence="3" id="KW-0274">FAD</keyword>
<dbReference type="Gene3D" id="2.40.110.10">
    <property type="entry name" value="Butyryl-CoA Dehydrogenase, subunit A, domain 2"/>
    <property type="match status" value="1"/>
</dbReference>
<dbReference type="SUPFAM" id="SSF56645">
    <property type="entry name" value="Acyl-CoA dehydrogenase NM domain-like"/>
    <property type="match status" value="1"/>
</dbReference>
<comment type="similarity">
    <text evidence="1">Belongs to the acyl-CoA dehydrogenase family.</text>
</comment>
<evidence type="ECO:0000313" key="7">
    <source>
        <dbReference type="Proteomes" id="UP000618818"/>
    </source>
</evidence>
<feature type="domain" description="Acyl-CoA dehydrogenase/oxidase C-terminal" evidence="5">
    <location>
        <begin position="203"/>
        <end position="321"/>
    </location>
</feature>
<dbReference type="EMBL" id="JACXYZ010000002">
    <property type="protein sequence ID" value="MBD3926259.1"/>
    <property type="molecule type" value="Genomic_DNA"/>
</dbReference>
<gene>
    <name evidence="6" type="ORF">IEZ26_16660</name>
</gene>
<dbReference type="InterPro" id="IPR009075">
    <property type="entry name" value="AcylCo_DH/oxidase_C"/>
</dbReference>
<keyword evidence="2" id="KW-0285">Flavoprotein</keyword>
<dbReference type="InterPro" id="IPR036250">
    <property type="entry name" value="AcylCo_DH-like_C"/>
</dbReference>
<evidence type="ECO:0000256" key="3">
    <source>
        <dbReference type="ARBA" id="ARBA00022827"/>
    </source>
</evidence>
<dbReference type="InterPro" id="IPR009100">
    <property type="entry name" value="AcylCoA_DH/oxidase_NM_dom_sf"/>
</dbReference>
<keyword evidence="7" id="KW-1185">Reference proteome</keyword>
<dbReference type="InterPro" id="IPR046373">
    <property type="entry name" value="Acyl-CoA_Oxase/DH_mid-dom_sf"/>
</dbReference>
<protein>
    <submittedName>
        <fullName evidence="6">Acyl-CoA dehydrogenase</fullName>
    </submittedName>
</protein>
<dbReference type="SUPFAM" id="SSF47203">
    <property type="entry name" value="Acyl-CoA dehydrogenase C-terminal domain-like"/>
    <property type="match status" value="1"/>
</dbReference>
<reference evidence="6 7" key="1">
    <citation type="submission" date="2020-09" db="EMBL/GenBank/DDBJ databases">
        <title>novel species in genus Nocardioides.</title>
        <authorList>
            <person name="Zhang G."/>
        </authorList>
    </citation>
    <scope>NUCLEOTIDE SEQUENCE [LARGE SCALE GENOMIC DNA]</scope>
    <source>
        <strain evidence="6 7">KCTC 39551</strain>
    </source>
</reference>
<accession>A0ABR8NDQ3</accession>
<feature type="region of interest" description="Disordered" evidence="4">
    <location>
        <begin position="1"/>
        <end position="20"/>
    </location>
</feature>
<organism evidence="6 7">
    <name type="scientific">Nocardioides cavernae</name>
    <dbReference type="NCBI Taxonomy" id="1921566"/>
    <lineage>
        <taxon>Bacteria</taxon>
        <taxon>Bacillati</taxon>
        <taxon>Actinomycetota</taxon>
        <taxon>Actinomycetes</taxon>
        <taxon>Propionibacteriales</taxon>
        <taxon>Nocardioidaceae</taxon>
        <taxon>Nocardioides</taxon>
    </lineage>
</organism>
<comment type="caution">
    <text evidence="6">The sequence shown here is derived from an EMBL/GenBank/DDBJ whole genome shotgun (WGS) entry which is preliminary data.</text>
</comment>
<evidence type="ECO:0000256" key="2">
    <source>
        <dbReference type="ARBA" id="ARBA00022630"/>
    </source>
</evidence>
<evidence type="ECO:0000256" key="1">
    <source>
        <dbReference type="ARBA" id="ARBA00009347"/>
    </source>
</evidence>
<proteinExistence type="inferred from homology"/>
<evidence type="ECO:0000259" key="5">
    <source>
        <dbReference type="Pfam" id="PF00441"/>
    </source>
</evidence>
<dbReference type="RefSeq" id="WP_191196089.1">
    <property type="nucleotide sequence ID" value="NZ_JACXYZ010000002.1"/>
</dbReference>
<evidence type="ECO:0000256" key="4">
    <source>
        <dbReference type="SAM" id="MobiDB-lite"/>
    </source>
</evidence>
<sequence>MTDDHARAGARPVELGATTTEQQRELTALSEQATAAAGDVRAALDLARDVGGRLPHPGSGSTAFLWSALASVAAADLTVARVLEPHLDAHAILGQAGEEIGDGTWGVFAAEGPGEPLRATPSGSSYVLDGRKHWCSLGGDLDHALISAWVGQERQLFAVDLDHPDVTAVAGTWVARGLTAVDSGPLDLDGVDARAVGVPGWYLERPGFAWGAIGVAAVWFGGAVGVARRLVAASSTREPDQVALMHLGAVDARLHGARAVLQQAAAALDAGNLAGPAGWRAALRVREVVADACEDVLRRAAHALGPGPLATDEAHARRVADLELYLRQWHAERDQASLGRQVLDDPGSRW</sequence>
<evidence type="ECO:0000313" key="6">
    <source>
        <dbReference type="EMBL" id="MBD3926259.1"/>
    </source>
</evidence>